<name>A0AAU9EW69_9BACT</name>
<dbReference type="SUPFAM" id="SSF116726">
    <property type="entry name" value="TrkA C-terminal domain-like"/>
    <property type="match status" value="1"/>
</dbReference>
<dbReference type="CDD" id="cd00293">
    <property type="entry name" value="USP-like"/>
    <property type="match status" value="1"/>
</dbReference>
<dbReference type="PANTHER" id="PTHR43833">
    <property type="entry name" value="POTASSIUM CHANNEL PROTEIN 2-RELATED-RELATED"/>
    <property type="match status" value="1"/>
</dbReference>
<organism evidence="4 5">
    <name type="scientific">Desulfoferula mesophila</name>
    <dbReference type="NCBI Taxonomy" id="3058419"/>
    <lineage>
        <taxon>Bacteria</taxon>
        <taxon>Pseudomonadati</taxon>
        <taxon>Thermodesulfobacteriota</taxon>
        <taxon>Desulfarculia</taxon>
        <taxon>Desulfarculales</taxon>
        <taxon>Desulfarculaceae</taxon>
        <taxon>Desulfoferula</taxon>
    </lineage>
</organism>
<dbReference type="Pfam" id="PF02080">
    <property type="entry name" value="TrkA_C"/>
    <property type="match status" value="1"/>
</dbReference>
<proteinExistence type="predicted"/>
<feature type="domain" description="RCK C-terminal" evidence="3">
    <location>
        <begin position="139"/>
        <end position="219"/>
    </location>
</feature>
<dbReference type="InterPro" id="IPR036291">
    <property type="entry name" value="NAD(P)-bd_dom_sf"/>
</dbReference>
<dbReference type="Pfam" id="PF02254">
    <property type="entry name" value="TrkA_N"/>
    <property type="match status" value="1"/>
</dbReference>
<accession>A0AAU9EW69</accession>
<dbReference type="InterPro" id="IPR006016">
    <property type="entry name" value="UspA"/>
</dbReference>
<dbReference type="InterPro" id="IPR006037">
    <property type="entry name" value="RCK_C"/>
</dbReference>
<dbReference type="AlphaFoldDB" id="A0AAU9EW69"/>
<keyword evidence="2" id="KW-0406">Ion transport</keyword>
<dbReference type="Gene3D" id="3.40.50.720">
    <property type="entry name" value="NAD(P)-binding Rossmann-like Domain"/>
    <property type="match status" value="1"/>
</dbReference>
<reference evidence="5" key="1">
    <citation type="journal article" date="2023" name="Arch. Microbiol.">
        <title>Desulfoferula mesophilus gen. nov. sp. nov., a mesophilic sulfate-reducing bacterium isolated from a brackish lake sediment.</title>
        <authorList>
            <person name="Watanabe T."/>
            <person name="Yabe T."/>
            <person name="Tsuji J.M."/>
            <person name="Fukui M."/>
        </authorList>
    </citation>
    <scope>NUCLEOTIDE SEQUENCE [LARGE SCALE GENOMIC DNA]</scope>
    <source>
        <strain evidence="5">12FAK</strain>
    </source>
</reference>
<evidence type="ECO:0000313" key="5">
    <source>
        <dbReference type="Proteomes" id="UP001366166"/>
    </source>
</evidence>
<dbReference type="EMBL" id="AP028679">
    <property type="protein sequence ID" value="BEQ13978.1"/>
    <property type="molecule type" value="Genomic_DNA"/>
</dbReference>
<protein>
    <recommendedName>
        <fullName evidence="3">RCK C-terminal domain-containing protein</fullName>
    </recommendedName>
</protein>
<evidence type="ECO:0000313" key="4">
    <source>
        <dbReference type="EMBL" id="BEQ13978.1"/>
    </source>
</evidence>
<dbReference type="KEGG" id="dmp:FAK_10440"/>
<dbReference type="InterPro" id="IPR003148">
    <property type="entry name" value="RCK_N"/>
</dbReference>
<dbReference type="PANTHER" id="PTHR43833:SF5">
    <property type="entry name" value="TRK SYSTEM POTASSIUM UPTAKE PROTEIN TRKA"/>
    <property type="match status" value="1"/>
</dbReference>
<dbReference type="Proteomes" id="UP001366166">
    <property type="component" value="Chromosome"/>
</dbReference>
<sequence>MNKKRKVMICGVGPVTHELLKRLGGRWEVTLVGGDASALERAHALCGSELITVEGDPSSPVVLEQAGLADQQYVAALSEDDAVNLAVAQAARQAGVAQVLVVYYEAAGRESFQELGVEALLASAALAREVNHFLEDPTLTVTRLGLGRGVVMELQAQDLPHLMGRRVDSVRGEKWRLVGLFRSQELVLPEPHTRIQSGDHLLLLGPPDTCEEVCSRLDCGLPGFPLSWGQTLLVVLNPKDPDEHEGLMNEAMAWAMDSRVNDTIILCREGQCDLQAQINEWPAACSVRVEPVASGLLEKARELCRQGEVGLVVLGKFEPSLLESLAKSALMNLAESLGAPLVLAGGTAPYQKILVPFNGRACSLAALEVAAEVAGQTGGEVSLAMVEEPEFVRGEDSAPWLEQVRATAREQAHALKLTFQEVLLQGNPVRRISELSGEYDLMVVGGSSRGRGLLSPNVGEHLAEKAGCTVLVVAKED</sequence>
<evidence type="ECO:0000256" key="1">
    <source>
        <dbReference type="ARBA" id="ARBA00022448"/>
    </source>
</evidence>
<dbReference type="InterPro" id="IPR036721">
    <property type="entry name" value="RCK_C_sf"/>
</dbReference>
<dbReference type="Gene3D" id="3.30.70.1450">
    <property type="entry name" value="Regulator of K+ conductance, C-terminal domain"/>
    <property type="match status" value="1"/>
</dbReference>
<dbReference type="SUPFAM" id="SSF51735">
    <property type="entry name" value="NAD(P)-binding Rossmann-fold domains"/>
    <property type="match status" value="1"/>
</dbReference>
<dbReference type="InterPro" id="IPR050721">
    <property type="entry name" value="Trk_Ktr_HKT_K-transport"/>
</dbReference>
<dbReference type="GO" id="GO:0006813">
    <property type="term" value="P:potassium ion transport"/>
    <property type="evidence" value="ECO:0007669"/>
    <property type="project" value="InterPro"/>
</dbReference>
<dbReference type="PROSITE" id="PS51202">
    <property type="entry name" value="RCK_C"/>
    <property type="match status" value="1"/>
</dbReference>
<dbReference type="RefSeq" id="WP_338605705.1">
    <property type="nucleotide sequence ID" value="NZ_AP028679.1"/>
</dbReference>
<evidence type="ECO:0000256" key="2">
    <source>
        <dbReference type="ARBA" id="ARBA00023065"/>
    </source>
</evidence>
<dbReference type="SUPFAM" id="SSF52402">
    <property type="entry name" value="Adenine nucleotide alpha hydrolases-like"/>
    <property type="match status" value="1"/>
</dbReference>
<dbReference type="Gene3D" id="3.40.50.12370">
    <property type="match status" value="1"/>
</dbReference>
<dbReference type="GO" id="GO:0008324">
    <property type="term" value="F:monoatomic cation transmembrane transporter activity"/>
    <property type="evidence" value="ECO:0007669"/>
    <property type="project" value="InterPro"/>
</dbReference>
<evidence type="ECO:0000259" key="3">
    <source>
        <dbReference type="PROSITE" id="PS51202"/>
    </source>
</evidence>
<dbReference type="Pfam" id="PF00582">
    <property type="entry name" value="Usp"/>
    <property type="match status" value="1"/>
</dbReference>
<keyword evidence="5" id="KW-1185">Reference proteome</keyword>
<keyword evidence="1" id="KW-0813">Transport</keyword>
<gene>
    <name evidence="4" type="ORF">FAK_10440</name>
</gene>